<dbReference type="RefSeq" id="WP_085806370.1">
    <property type="nucleotide sequence ID" value="NZ_FWFX01000008.1"/>
</dbReference>
<protein>
    <submittedName>
        <fullName evidence="2">Uncharacterized protein</fullName>
    </submittedName>
</protein>
<keyword evidence="1" id="KW-0812">Transmembrane</keyword>
<keyword evidence="1" id="KW-1133">Transmembrane helix</keyword>
<dbReference type="OrthoDB" id="7822309at2"/>
<reference evidence="2 3" key="1">
    <citation type="submission" date="2017-03" db="EMBL/GenBank/DDBJ databases">
        <authorList>
            <person name="Afonso C.L."/>
            <person name="Miller P.J."/>
            <person name="Scott M.A."/>
            <person name="Spackman E."/>
            <person name="Goraichik I."/>
            <person name="Dimitrov K.M."/>
            <person name="Suarez D.L."/>
            <person name="Swayne D.E."/>
        </authorList>
    </citation>
    <scope>NUCLEOTIDE SEQUENCE [LARGE SCALE GENOMIC DNA]</scope>
    <source>
        <strain evidence="2 3">CECT 7450</strain>
    </source>
</reference>
<dbReference type="AlphaFoldDB" id="A0A1X6ZK95"/>
<dbReference type="EMBL" id="FWFX01000008">
    <property type="protein sequence ID" value="SLN53717.1"/>
    <property type="molecule type" value="Genomic_DNA"/>
</dbReference>
<evidence type="ECO:0000313" key="2">
    <source>
        <dbReference type="EMBL" id="SLN53717.1"/>
    </source>
</evidence>
<accession>A0A1X6ZK95</accession>
<evidence type="ECO:0000256" key="1">
    <source>
        <dbReference type="SAM" id="Phobius"/>
    </source>
</evidence>
<organism evidence="2 3">
    <name type="scientific">Roseovarius albus</name>
    <dbReference type="NCBI Taxonomy" id="1247867"/>
    <lineage>
        <taxon>Bacteria</taxon>
        <taxon>Pseudomonadati</taxon>
        <taxon>Pseudomonadota</taxon>
        <taxon>Alphaproteobacteria</taxon>
        <taxon>Rhodobacterales</taxon>
        <taxon>Roseobacteraceae</taxon>
        <taxon>Roseovarius</taxon>
    </lineage>
</organism>
<keyword evidence="1" id="KW-0472">Membrane</keyword>
<dbReference type="Proteomes" id="UP000193061">
    <property type="component" value="Unassembled WGS sequence"/>
</dbReference>
<sequence>MTALEEYDRIEAAGLWRPSPDVQRTDAIASIGDATLVITDLRERPLAHWSLPAVCRANPGELPAVYHPDGDPGETLELAESEHHVIEKIEQIRSAIERKRPHPGRLRLVVFLLVILSVVLASVFWLPGALRRHAVAVLPEVNRAEIGSALLERIQTVSGAPCNSGRISALEQLAQRVTPDGSLPPNLLVMRDGVRDTASLPGNTILVGRNLLEDFEEPSVVAGYLITEQARVGQEDPLEVLLRHSGVVENIRLLTTGNVSEDVLQAYAEDLLTEPPAQIEEQSLLAAFEDRGIASSPYAYALDVSGESTLGLIEADPLIGAQPLPILSDADWLRLQGLCGG</sequence>
<name>A0A1X6ZK95_9RHOB</name>
<evidence type="ECO:0000313" key="3">
    <source>
        <dbReference type="Proteomes" id="UP000193061"/>
    </source>
</evidence>
<feature type="transmembrane region" description="Helical" evidence="1">
    <location>
        <begin position="108"/>
        <end position="126"/>
    </location>
</feature>
<keyword evidence="3" id="KW-1185">Reference proteome</keyword>
<gene>
    <name evidence="2" type="ORF">ROA7450_02752</name>
</gene>
<proteinExistence type="predicted"/>